<evidence type="ECO:0000313" key="6">
    <source>
        <dbReference type="EMBL" id="GAA56265.1"/>
    </source>
</evidence>
<keyword evidence="7" id="KW-1185">Reference proteome</keyword>
<dbReference type="EMBL" id="DF144201">
    <property type="protein sequence ID" value="GAA56265.1"/>
    <property type="molecule type" value="Genomic_DNA"/>
</dbReference>
<keyword evidence="1" id="KW-0245">EGF-like domain</keyword>
<dbReference type="InterPro" id="IPR039178">
    <property type="entry name" value="Lag2"/>
</dbReference>
<dbReference type="SUPFAM" id="SSF57196">
    <property type="entry name" value="EGF/Laminin"/>
    <property type="match status" value="1"/>
</dbReference>
<dbReference type="GO" id="GO:0001708">
    <property type="term" value="P:cell fate specification"/>
    <property type="evidence" value="ECO:0007669"/>
    <property type="project" value="InterPro"/>
</dbReference>
<feature type="compositionally biased region" description="Polar residues" evidence="2">
    <location>
        <begin position="634"/>
        <end position="643"/>
    </location>
</feature>
<evidence type="ECO:0000256" key="1">
    <source>
        <dbReference type="PROSITE-ProRule" id="PRU00076"/>
    </source>
</evidence>
<evidence type="ECO:0000256" key="3">
    <source>
        <dbReference type="SAM" id="Phobius"/>
    </source>
</evidence>
<name>G7YTI5_CLOSI</name>
<feature type="domain" description="EGF-like" evidence="5">
    <location>
        <begin position="186"/>
        <end position="228"/>
    </location>
</feature>
<keyword evidence="3" id="KW-0812">Transmembrane</keyword>
<feature type="compositionally biased region" description="Low complexity" evidence="2">
    <location>
        <begin position="234"/>
        <end position="248"/>
    </location>
</feature>
<evidence type="ECO:0000313" key="7">
    <source>
        <dbReference type="Proteomes" id="UP000008909"/>
    </source>
</evidence>
<feature type="chain" id="PRO_5003506461" description="EGF-like domain-containing protein" evidence="4">
    <location>
        <begin position="21"/>
        <end position="659"/>
    </location>
</feature>
<comment type="caution">
    <text evidence="1">Lacks conserved residue(s) required for the propagation of feature annotation.</text>
</comment>
<feature type="disulfide bond" evidence="1">
    <location>
        <begin position="218"/>
        <end position="227"/>
    </location>
</feature>
<dbReference type="GO" id="GO:0005886">
    <property type="term" value="C:plasma membrane"/>
    <property type="evidence" value="ECO:0007669"/>
    <property type="project" value="TreeGrafter"/>
</dbReference>
<dbReference type="Gene3D" id="2.10.25.10">
    <property type="entry name" value="Laminin"/>
    <property type="match status" value="1"/>
</dbReference>
<accession>G7YTI5</accession>
<sequence length="659" mass="73852">MYFLVEQFLIGLALVHIAVATPSRANVSLRMSLNSEISPRCDETVYKVIVCAGEFTNECRLFGPAARFIQSSCASQGPPEPFNFEVTSVENLIELDVKVRRVGEQSEQHLRRTEFRLTDRGEISATSLDLNLIVRFYADYVCLPNYFGKLCDKFCDQKAPEHICDEFGNPKCRSDYFWDTKTSSCRLDLCSRMPDYCLNEGTCVTNPERNADHPYCLCRPGFVGRRCETKQPDTTTPVPETTAVTTETQRGTNRPPGLLDGEQYQQESRVPYLEISPVNHSKLIRNANNHSPVKDPRKYLAVEKLGDEVEEWERKRTEFKWGPTVSELEGGHRVRQLTGDDESRVKRIILPILVVVLMFALLLVCAGFVVWIAVRRGKQKTRSLSKKTNPPDSLDFQAPPKRWASVDNSPTRFCGFLHGHYPPLPSLNECAFFGEPPPETADLQCSSPVYPNFQQPVPFPSAEAINHYSVGGIPECGWNYDANRFSTLPRNLTTLQRRRTMEPFYVATTVDPNRIYTGVPTTLNNGSYIDPRFRASTILGPLLADPPQTLQPLDIGSQFLQPPGGSLTPSVHGICSNKLETTQLNTSYLFPSFITTMEGKPSATGSVNLEECSHDQDVSSTTPAHHLEEEHTRQSPGNPSQQIPSPPLEFSDSFLSSLC</sequence>
<proteinExistence type="predicted"/>
<organism evidence="6 7">
    <name type="scientific">Clonorchis sinensis</name>
    <name type="common">Chinese liver fluke</name>
    <dbReference type="NCBI Taxonomy" id="79923"/>
    <lineage>
        <taxon>Eukaryota</taxon>
        <taxon>Metazoa</taxon>
        <taxon>Spiralia</taxon>
        <taxon>Lophotrochozoa</taxon>
        <taxon>Platyhelminthes</taxon>
        <taxon>Trematoda</taxon>
        <taxon>Digenea</taxon>
        <taxon>Opisthorchiida</taxon>
        <taxon>Opisthorchiata</taxon>
        <taxon>Opisthorchiidae</taxon>
        <taxon>Clonorchis</taxon>
    </lineage>
</organism>
<dbReference type="Proteomes" id="UP000008909">
    <property type="component" value="Unassembled WGS sequence"/>
</dbReference>
<keyword evidence="3" id="KW-0472">Membrane</keyword>
<dbReference type="InterPro" id="IPR000742">
    <property type="entry name" value="EGF"/>
</dbReference>
<feature type="region of interest" description="Disordered" evidence="2">
    <location>
        <begin position="229"/>
        <end position="262"/>
    </location>
</feature>
<evidence type="ECO:0000259" key="5">
    <source>
        <dbReference type="PROSITE" id="PS50026"/>
    </source>
</evidence>
<feature type="region of interest" description="Disordered" evidence="2">
    <location>
        <begin position="600"/>
        <end position="659"/>
    </location>
</feature>
<dbReference type="PROSITE" id="PS50026">
    <property type="entry name" value="EGF_3"/>
    <property type="match status" value="1"/>
</dbReference>
<dbReference type="Pfam" id="PF00008">
    <property type="entry name" value="EGF"/>
    <property type="match status" value="1"/>
</dbReference>
<dbReference type="GO" id="GO:0007219">
    <property type="term" value="P:Notch signaling pathway"/>
    <property type="evidence" value="ECO:0007669"/>
    <property type="project" value="InterPro"/>
</dbReference>
<dbReference type="CDD" id="cd00054">
    <property type="entry name" value="EGF_CA"/>
    <property type="match status" value="1"/>
</dbReference>
<feature type="transmembrane region" description="Helical" evidence="3">
    <location>
        <begin position="348"/>
        <end position="374"/>
    </location>
</feature>
<dbReference type="AlphaFoldDB" id="G7YTI5"/>
<dbReference type="SMART" id="SM00181">
    <property type="entry name" value="EGF"/>
    <property type="match status" value="1"/>
</dbReference>
<evidence type="ECO:0000256" key="2">
    <source>
        <dbReference type="SAM" id="MobiDB-lite"/>
    </source>
</evidence>
<dbReference type="PROSITE" id="PS01186">
    <property type="entry name" value="EGF_2"/>
    <property type="match status" value="1"/>
</dbReference>
<feature type="region of interest" description="Disordered" evidence="2">
    <location>
        <begin position="381"/>
        <end position="401"/>
    </location>
</feature>
<keyword evidence="1" id="KW-1015">Disulfide bond</keyword>
<evidence type="ECO:0000256" key="4">
    <source>
        <dbReference type="SAM" id="SignalP"/>
    </source>
</evidence>
<dbReference type="GO" id="GO:0005112">
    <property type="term" value="F:Notch binding"/>
    <property type="evidence" value="ECO:0007669"/>
    <property type="project" value="InterPro"/>
</dbReference>
<feature type="signal peptide" evidence="4">
    <location>
        <begin position="1"/>
        <end position="20"/>
    </location>
</feature>
<reference evidence="6" key="1">
    <citation type="journal article" date="2011" name="Genome Biol.">
        <title>The draft genome of the carcinogenic human liver fluke Clonorchis sinensis.</title>
        <authorList>
            <person name="Wang X."/>
            <person name="Chen W."/>
            <person name="Huang Y."/>
            <person name="Sun J."/>
            <person name="Men J."/>
            <person name="Liu H."/>
            <person name="Luo F."/>
            <person name="Guo L."/>
            <person name="Lv X."/>
            <person name="Deng C."/>
            <person name="Zhou C."/>
            <person name="Fan Y."/>
            <person name="Li X."/>
            <person name="Huang L."/>
            <person name="Hu Y."/>
            <person name="Liang C."/>
            <person name="Hu X."/>
            <person name="Xu J."/>
            <person name="Yu X."/>
        </authorList>
    </citation>
    <scope>NUCLEOTIDE SEQUENCE [LARGE SCALE GENOMIC DNA]</scope>
    <source>
        <strain evidence="6">Henan</strain>
    </source>
</reference>
<reference key="2">
    <citation type="submission" date="2011-10" db="EMBL/GenBank/DDBJ databases">
        <title>The genome and transcriptome sequence of Clonorchis sinensis provide insights into the carcinogenic liver fluke.</title>
        <authorList>
            <person name="Wang X."/>
            <person name="Huang Y."/>
            <person name="Chen W."/>
            <person name="Liu H."/>
            <person name="Guo L."/>
            <person name="Chen Y."/>
            <person name="Luo F."/>
            <person name="Zhou W."/>
            <person name="Sun J."/>
            <person name="Mao Q."/>
            <person name="Liang P."/>
            <person name="Zhou C."/>
            <person name="Tian Y."/>
            <person name="Men J."/>
            <person name="Lv X."/>
            <person name="Huang L."/>
            <person name="Zhou J."/>
            <person name="Hu Y."/>
            <person name="Li R."/>
            <person name="Zhang F."/>
            <person name="Lei H."/>
            <person name="Li X."/>
            <person name="Hu X."/>
            <person name="Liang C."/>
            <person name="Xu J."/>
            <person name="Wu Z."/>
            <person name="Yu X."/>
        </authorList>
    </citation>
    <scope>NUCLEOTIDE SEQUENCE</scope>
    <source>
        <strain>Henan</strain>
    </source>
</reference>
<gene>
    <name evidence="6" type="ORF">CLF_110447</name>
</gene>
<keyword evidence="3" id="KW-1133">Transmembrane helix</keyword>
<keyword evidence="4" id="KW-0732">Signal</keyword>
<dbReference type="PROSITE" id="PS00022">
    <property type="entry name" value="EGF_1"/>
    <property type="match status" value="1"/>
</dbReference>
<protein>
    <recommendedName>
        <fullName evidence="5">EGF-like domain-containing protein</fullName>
    </recommendedName>
</protein>
<dbReference type="PANTHER" id="PTHR22669">
    <property type="entry name" value="DELTA/SERRATE/LAG-2 DOMAIN PROTEIN"/>
    <property type="match status" value="1"/>
</dbReference>